<dbReference type="OrthoDB" id="202203at2759"/>
<dbReference type="GO" id="GO:0016491">
    <property type="term" value="F:oxidoreductase activity"/>
    <property type="evidence" value="ECO:0007669"/>
    <property type="project" value="InterPro"/>
</dbReference>
<dbReference type="PRINTS" id="PR00368">
    <property type="entry name" value="FADPNR"/>
</dbReference>
<protein>
    <recommendedName>
        <fullName evidence="3">Pyridine nucleotide-disulfide oxidoreductase domain-containing protein 1</fullName>
    </recommendedName>
</protein>
<dbReference type="InterPro" id="IPR036188">
    <property type="entry name" value="FAD/NAD-bd_sf"/>
</dbReference>
<sequence length="476" mass="52688">MSNHEPIRYGRICLATGGVPRAFLPNNPLVVTLRDTESVFHFRSRLEVFNQLLVIALLNLQFAPTVPGARRVLLVGNGGIATEVAYEIEDCQVVWVVKHENISVPFLDTTAAYFLLQSRKSRSRNLGGSETLTAEKTEEKTAPLIQTLRYSLAERQHGGEARLVPAKEASDSSSIPFGSALGPDWAQGLKFTGIMGEKDLARPLKLSSSCFYRYLLIVYNSQVVGTFTPDEFKDSGLVQVEADSDGNLLPEHVKDWPIYARLSNGDVYGCDFIINATGVDANLGPETSSGAHAFAKDNPALRVIDRAHGGGIIVDEFMQSSIPEVYAVGDCAYAGWKPSPHWFQMRLWSQARQMAFQAAKSMFFHSQQVADVPQDFSFELFSHVTFFFGFKVVLLGLFNGQGLDLTAPNCHLLMRISPGETYVKCVMKDGRMQGALLIGETELEETFENLILNQLDLTSFGEHLLDPNIDLSDFFD</sequence>
<evidence type="ECO:0000256" key="5">
    <source>
        <dbReference type="ARBA" id="ARBA00022827"/>
    </source>
</evidence>
<dbReference type="InterPro" id="IPR016156">
    <property type="entry name" value="FAD/NAD-linked_Rdtase_dimer_sf"/>
</dbReference>
<dbReference type="InterPro" id="IPR023753">
    <property type="entry name" value="FAD/NAD-binding_dom"/>
</dbReference>
<keyword evidence="5" id="KW-0274">FAD</keyword>
<evidence type="ECO:0000313" key="7">
    <source>
        <dbReference type="EMBL" id="VDL95703.1"/>
    </source>
</evidence>
<dbReference type="AlphaFoldDB" id="A0A3P7CUS5"/>
<evidence type="ECO:0000256" key="3">
    <source>
        <dbReference type="ARBA" id="ARBA00018240"/>
    </source>
</evidence>
<name>A0A3P7CUS5_SCHSO</name>
<accession>A0A3P7CUS5</accession>
<dbReference type="PANTHER" id="PTHR43429:SF2">
    <property type="entry name" value="PYRIDINE NUCLEOTIDE-DISULFIDE OXIDOREDUCTASE DOMAIN-CONTAINING PROTEIN 1"/>
    <property type="match status" value="1"/>
</dbReference>
<evidence type="ECO:0000256" key="4">
    <source>
        <dbReference type="ARBA" id="ARBA00022630"/>
    </source>
</evidence>
<organism evidence="7 8">
    <name type="scientific">Schistocephalus solidus</name>
    <name type="common">Tapeworm</name>
    <dbReference type="NCBI Taxonomy" id="70667"/>
    <lineage>
        <taxon>Eukaryota</taxon>
        <taxon>Metazoa</taxon>
        <taxon>Spiralia</taxon>
        <taxon>Lophotrochozoa</taxon>
        <taxon>Platyhelminthes</taxon>
        <taxon>Cestoda</taxon>
        <taxon>Eucestoda</taxon>
        <taxon>Diphyllobothriidea</taxon>
        <taxon>Diphyllobothriidae</taxon>
        <taxon>Schistocephalus</taxon>
    </lineage>
</organism>
<keyword evidence="4" id="KW-0285">Flavoprotein</keyword>
<comment type="similarity">
    <text evidence="2">Belongs to the class-I pyridine nucleotide-disulfide oxidoreductase family. PYROXD1 subfamily.</text>
</comment>
<dbReference type="Gene3D" id="3.50.50.60">
    <property type="entry name" value="FAD/NAD(P)-binding domain"/>
    <property type="match status" value="1"/>
</dbReference>
<evidence type="ECO:0000313" key="8">
    <source>
        <dbReference type="Proteomes" id="UP000275846"/>
    </source>
</evidence>
<evidence type="ECO:0000256" key="2">
    <source>
        <dbReference type="ARBA" id="ARBA00008147"/>
    </source>
</evidence>
<dbReference type="STRING" id="70667.A0A3P7CUS5"/>
<feature type="domain" description="FAD/NAD(P)-binding" evidence="6">
    <location>
        <begin position="262"/>
        <end position="355"/>
    </location>
</feature>
<evidence type="ECO:0000259" key="6">
    <source>
        <dbReference type="Pfam" id="PF07992"/>
    </source>
</evidence>
<dbReference type="Pfam" id="PF07992">
    <property type="entry name" value="Pyr_redox_2"/>
    <property type="match status" value="1"/>
</dbReference>
<dbReference type="Proteomes" id="UP000275846">
    <property type="component" value="Unassembled WGS sequence"/>
</dbReference>
<dbReference type="EMBL" id="UYSU01035173">
    <property type="protein sequence ID" value="VDL95703.1"/>
    <property type="molecule type" value="Genomic_DNA"/>
</dbReference>
<dbReference type="SUPFAM" id="SSF51905">
    <property type="entry name" value="FAD/NAD(P)-binding domain"/>
    <property type="match status" value="2"/>
</dbReference>
<reference evidence="7 8" key="1">
    <citation type="submission" date="2018-11" db="EMBL/GenBank/DDBJ databases">
        <authorList>
            <consortium name="Pathogen Informatics"/>
        </authorList>
    </citation>
    <scope>NUCLEOTIDE SEQUENCE [LARGE SCALE GENOMIC DNA]</scope>
    <source>
        <strain evidence="7 8">NST_G2</strain>
    </source>
</reference>
<dbReference type="InterPro" id="IPR050260">
    <property type="entry name" value="FAD-bd_OxRdtase"/>
</dbReference>
<dbReference type="PANTHER" id="PTHR43429">
    <property type="entry name" value="PYRIDINE NUCLEOTIDE-DISULFIDE OXIDOREDUCTASE DOMAIN-CONTAINING"/>
    <property type="match status" value="1"/>
</dbReference>
<dbReference type="Gene3D" id="3.30.390.30">
    <property type="match status" value="1"/>
</dbReference>
<keyword evidence="8" id="KW-1185">Reference proteome</keyword>
<evidence type="ECO:0000256" key="1">
    <source>
        <dbReference type="ARBA" id="ARBA00001974"/>
    </source>
</evidence>
<gene>
    <name evidence="7" type="ORF">SSLN_LOCUS9318</name>
</gene>
<proteinExistence type="inferred from homology"/>
<comment type="cofactor">
    <cofactor evidence="1">
        <name>FAD</name>
        <dbReference type="ChEBI" id="CHEBI:57692"/>
    </cofactor>
</comment>